<dbReference type="HOGENOM" id="CLU_079274_0_0_2"/>
<evidence type="ECO:0000256" key="1">
    <source>
        <dbReference type="ARBA" id="ARBA00004127"/>
    </source>
</evidence>
<dbReference type="Proteomes" id="UP000033123">
    <property type="component" value="Chromosome"/>
</dbReference>
<dbReference type="Pfam" id="PF05362">
    <property type="entry name" value="Lon_C"/>
    <property type="match status" value="1"/>
</dbReference>
<evidence type="ECO:0000259" key="4">
    <source>
        <dbReference type="PROSITE" id="PS51786"/>
    </source>
</evidence>
<reference evidence="5 6" key="1">
    <citation type="submission" date="2014-07" db="EMBL/GenBank/DDBJ databases">
        <title>Methanogenic archaea and the global carbon cycle.</title>
        <authorList>
            <person name="Henriksen J.R."/>
            <person name="Luke J."/>
            <person name="Reinhart S."/>
            <person name="Benedict M.N."/>
            <person name="Youngblut N.D."/>
            <person name="Metcalf M.E."/>
            <person name="Whitaker R.J."/>
            <person name="Metcalf W.W."/>
        </authorList>
    </citation>
    <scope>NUCLEOTIDE SEQUENCE [LARGE SCALE GENOMIC DNA]</scope>
    <source>
        <strain evidence="5 6">C2J</strain>
    </source>
</reference>
<dbReference type="PROSITE" id="PS51786">
    <property type="entry name" value="LON_PROTEOLYTIC"/>
    <property type="match status" value="1"/>
</dbReference>
<dbReference type="SUPFAM" id="SSF75704">
    <property type="entry name" value="Mitotic arrest deficient-like 1, Mad1"/>
    <property type="match status" value="1"/>
</dbReference>
<feature type="domain" description="Lon proteolytic" evidence="4">
    <location>
        <begin position="181"/>
        <end position="305"/>
    </location>
</feature>
<accession>A0A0E3LCC5</accession>
<protein>
    <submittedName>
        <fullName evidence="5">Putative ATP-dependent protease</fullName>
    </submittedName>
</protein>
<dbReference type="EMBL" id="CP009508">
    <property type="protein sequence ID" value="AKB35281.1"/>
    <property type="molecule type" value="Genomic_DNA"/>
</dbReference>
<dbReference type="GO" id="GO:0006508">
    <property type="term" value="P:proteolysis"/>
    <property type="evidence" value="ECO:0007669"/>
    <property type="project" value="UniProtKB-KW"/>
</dbReference>
<feature type="active site" evidence="2">
    <location>
        <position position="190"/>
    </location>
</feature>
<comment type="subcellular location">
    <subcellularLocation>
        <location evidence="1">Endomembrane system</location>
        <topology evidence="1">Multi-pass membrane protein</topology>
    </subcellularLocation>
</comment>
<gene>
    <name evidence="5" type="ORF">MSSAC_0691</name>
</gene>
<keyword evidence="3" id="KW-0175">Coiled coil</keyword>
<evidence type="ECO:0000256" key="2">
    <source>
        <dbReference type="PROSITE-ProRule" id="PRU01122"/>
    </source>
</evidence>
<dbReference type="RefSeq" id="WP_048179908.1">
    <property type="nucleotide sequence ID" value="NZ_CP009508.1"/>
</dbReference>
<dbReference type="InterPro" id="IPR020568">
    <property type="entry name" value="Ribosomal_Su5_D2-typ_SF"/>
</dbReference>
<dbReference type="PRINTS" id="PR00830">
    <property type="entry name" value="ENDOLAPTASE"/>
</dbReference>
<dbReference type="STRING" id="1434118.MSSAC_0691"/>
<dbReference type="GO" id="GO:0004176">
    <property type="term" value="F:ATP-dependent peptidase activity"/>
    <property type="evidence" value="ECO:0007669"/>
    <property type="project" value="UniProtKB-UniRule"/>
</dbReference>
<dbReference type="GO" id="GO:0004252">
    <property type="term" value="F:serine-type endopeptidase activity"/>
    <property type="evidence" value="ECO:0007669"/>
    <property type="project" value="UniProtKB-UniRule"/>
</dbReference>
<proteinExistence type="inferred from homology"/>
<evidence type="ECO:0000313" key="5">
    <source>
        <dbReference type="EMBL" id="AKB35281.1"/>
    </source>
</evidence>
<organism evidence="5 6">
    <name type="scientific">Methanosarcina siciliae C2J</name>
    <dbReference type="NCBI Taxonomy" id="1434118"/>
    <lineage>
        <taxon>Archaea</taxon>
        <taxon>Methanobacteriati</taxon>
        <taxon>Methanobacteriota</taxon>
        <taxon>Stenosarchaea group</taxon>
        <taxon>Methanomicrobia</taxon>
        <taxon>Methanosarcinales</taxon>
        <taxon>Methanosarcinaceae</taxon>
        <taxon>Methanosarcina</taxon>
    </lineage>
</organism>
<dbReference type="GO" id="GO:0012505">
    <property type="term" value="C:endomembrane system"/>
    <property type="evidence" value="ECO:0007669"/>
    <property type="project" value="UniProtKB-SubCell"/>
</dbReference>
<dbReference type="PATRIC" id="fig|1434118.4.peg.879"/>
<feature type="active site" evidence="2">
    <location>
        <position position="233"/>
    </location>
</feature>
<dbReference type="SUPFAM" id="SSF54211">
    <property type="entry name" value="Ribosomal protein S5 domain 2-like"/>
    <property type="match status" value="1"/>
</dbReference>
<dbReference type="Gene3D" id="3.30.230.10">
    <property type="match status" value="1"/>
</dbReference>
<evidence type="ECO:0000313" key="6">
    <source>
        <dbReference type="Proteomes" id="UP000033123"/>
    </source>
</evidence>
<dbReference type="InterPro" id="IPR027065">
    <property type="entry name" value="Lon_Prtase"/>
</dbReference>
<dbReference type="GO" id="GO:0030163">
    <property type="term" value="P:protein catabolic process"/>
    <property type="evidence" value="ECO:0007669"/>
    <property type="project" value="InterPro"/>
</dbReference>
<dbReference type="GeneID" id="24870246"/>
<keyword evidence="2 5" id="KW-0645">Protease</keyword>
<name>A0A0E3LCC5_9EURY</name>
<dbReference type="GO" id="GO:0005524">
    <property type="term" value="F:ATP binding"/>
    <property type="evidence" value="ECO:0007669"/>
    <property type="project" value="InterPro"/>
</dbReference>
<keyword evidence="2" id="KW-0378">Hydrolase</keyword>
<evidence type="ECO:0000256" key="3">
    <source>
        <dbReference type="SAM" id="Coils"/>
    </source>
</evidence>
<sequence length="305" mass="33017">MKSKLLALILVLSLVANAYFIFFSQAPVEGEQVQEMQERINSLEKENGRLETQANQNNQSLQSYASQLDFYRERVFELENNLQACPAGMEGFATLQAPAVFQNVELEKSGPFVREVISEEGTLLNISTETRSGKGRVLVQTTPLMGVVFQDAANTAVFVAQQETGVSLSGSDVIFSIASDQEIPGVDGSSAGALMTLLTISAINGTELNDSITLTGTIDDEGNVGKIGGVFEKATAAEAGGKTLFLLPRENSELVTYKLVSRKIGGIDVVQRVPETVDAEEYIEENVGINVEYVDTIEDVLEYEA</sequence>
<dbReference type="InterPro" id="IPR008269">
    <property type="entry name" value="Lon_proteolytic"/>
</dbReference>
<feature type="coiled-coil region" evidence="3">
    <location>
        <begin position="26"/>
        <end position="81"/>
    </location>
</feature>
<dbReference type="InterPro" id="IPR014721">
    <property type="entry name" value="Ribsml_uS5_D2-typ_fold_subgr"/>
</dbReference>
<comment type="similarity">
    <text evidence="2">Belongs to the peptidase S16 family.</text>
</comment>
<dbReference type="PANTHER" id="PTHR10046">
    <property type="entry name" value="ATP DEPENDENT LON PROTEASE FAMILY MEMBER"/>
    <property type="match status" value="1"/>
</dbReference>
<dbReference type="AlphaFoldDB" id="A0A0E3LCC5"/>
<dbReference type="KEGG" id="msj:MSSAC_0691"/>
<keyword evidence="2" id="KW-0720">Serine protease</keyword>